<reference evidence="13 14" key="1">
    <citation type="submission" date="2017-04" db="EMBL/GenBank/DDBJ databases">
        <title>High diversity of culturable Acinetobacter species in natural soil and water ecosystems.</title>
        <authorList>
            <person name="Nemec A."/>
            <person name="Radolfova-Krizova L."/>
        </authorList>
    </citation>
    <scope>NUCLEOTIDE SEQUENCE [LARGE SCALE GENOMIC DNA]</scope>
    <source>
        <strain evidence="13 14">ANC 4999</strain>
    </source>
</reference>
<dbReference type="EMBL" id="NEGB01000001">
    <property type="protein sequence ID" value="OTG67317.1"/>
    <property type="molecule type" value="Genomic_DNA"/>
</dbReference>
<dbReference type="OrthoDB" id="6120962at2"/>
<dbReference type="GO" id="GO:0005886">
    <property type="term" value="C:plasma membrane"/>
    <property type="evidence" value="ECO:0007669"/>
    <property type="project" value="UniProtKB-SubCell"/>
</dbReference>
<dbReference type="NCBIfam" id="TIGR02532">
    <property type="entry name" value="IV_pilin_GFxxxE"/>
    <property type="match status" value="1"/>
</dbReference>
<evidence type="ECO:0000256" key="8">
    <source>
        <dbReference type="ARBA" id="ARBA00023136"/>
    </source>
</evidence>
<evidence type="ECO:0000256" key="3">
    <source>
        <dbReference type="ARBA" id="ARBA00022475"/>
    </source>
</evidence>
<evidence type="ECO:0000256" key="7">
    <source>
        <dbReference type="ARBA" id="ARBA00022989"/>
    </source>
</evidence>
<feature type="transmembrane region" description="Helical" evidence="11">
    <location>
        <begin position="12"/>
        <end position="30"/>
    </location>
</feature>
<evidence type="ECO:0000256" key="6">
    <source>
        <dbReference type="ARBA" id="ARBA00022692"/>
    </source>
</evidence>
<evidence type="ECO:0000256" key="5">
    <source>
        <dbReference type="ARBA" id="ARBA00022519"/>
    </source>
</evidence>
<name>A0A1Y3CMA2_9GAMM</name>
<evidence type="ECO:0000256" key="4">
    <source>
        <dbReference type="ARBA" id="ARBA00022481"/>
    </source>
</evidence>
<keyword evidence="14" id="KW-1185">Reference proteome</keyword>
<dbReference type="GO" id="GO:0015627">
    <property type="term" value="C:type II protein secretion system complex"/>
    <property type="evidence" value="ECO:0007669"/>
    <property type="project" value="InterPro"/>
</dbReference>
<accession>A0A1Y3CMA2</accession>
<keyword evidence="3" id="KW-1003">Cell membrane</keyword>
<dbReference type="STRING" id="1977882.B9T28_01420"/>
<evidence type="ECO:0000256" key="1">
    <source>
        <dbReference type="ARBA" id="ARBA00004377"/>
    </source>
</evidence>
<evidence type="ECO:0000256" key="2">
    <source>
        <dbReference type="ARBA" id="ARBA00021549"/>
    </source>
</evidence>
<keyword evidence="6 11" id="KW-0812">Transmembrane</keyword>
<sequence>MFFSYKESAFTLFEFMICIAVLAIIVTIAIPSYHNLNEKREVNHVYPLLKQHVDFAKNTALTYHSDIVICASEDLNTCQNNMWHKGIIIFSDTNKNKRLDLNETVFSKIFTDIKYGQLKWNGSASNTNTLTFQGDTGLTRGSMGAFHYCNFKHSEYNKHFPIGMMGNLKKEPNAVC</sequence>
<keyword evidence="4" id="KW-0488">Methylation</keyword>
<dbReference type="Pfam" id="PF12019">
    <property type="entry name" value="GspH"/>
    <property type="match status" value="1"/>
</dbReference>
<protein>
    <recommendedName>
        <fullName evidence="2">Type II secretion system protein H</fullName>
    </recommendedName>
    <alternativeName>
        <fullName evidence="10">General secretion pathway protein H</fullName>
    </alternativeName>
</protein>
<evidence type="ECO:0000256" key="9">
    <source>
        <dbReference type="ARBA" id="ARBA00025772"/>
    </source>
</evidence>
<evidence type="ECO:0000256" key="11">
    <source>
        <dbReference type="SAM" id="Phobius"/>
    </source>
</evidence>
<dbReference type="Pfam" id="PF07963">
    <property type="entry name" value="N_methyl"/>
    <property type="match status" value="1"/>
</dbReference>
<dbReference type="InterPro" id="IPR022346">
    <property type="entry name" value="T2SS_GspH"/>
</dbReference>
<comment type="caution">
    <text evidence="13">The sequence shown here is derived from an EMBL/GenBank/DDBJ whole genome shotgun (WGS) entry which is preliminary data.</text>
</comment>
<dbReference type="Gene3D" id="3.55.40.10">
    <property type="entry name" value="minor pseudopilin epsh domain"/>
    <property type="match status" value="1"/>
</dbReference>
<dbReference type="Proteomes" id="UP000242765">
    <property type="component" value="Unassembled WGS sequence"/>
</dbReference>
<evidence type="ECO:0000313" key="13">
    <source>
        <dbReference type="EMBL" id="OTG67317.1"/>
    </source>
</evidence>
<comment type="similarity">
    <text evidence="9">Belongs to the GSP H family.</text>
</comment>
<dbReference type="AlphaFoldDB" id="A0A1Y3CMA2"/>
<comment type="subcellular location">
    <subcellularLocation>
        <location evidence="1">Cell inner membrane</location>
        <topology evidence="1">Single-pass membrane protein</topology>
    </subcellularLocation>
</comment>
<keyword evidence="5" id="KW-0997">Cell inner membrane</keyword>
<dbReference type="InterPro" id="IPR045584">
    <property type="entry name" value="Pilin-like"/>
</dbReference>
<organism evidence="13 14">
    <name type="scientific">Acinetobacter silvestris</name>
    <dbReference type="NCBI Taxonomy" id="1977882"/>
    <lineage>
        <taxon>Bacteria</taxon>
        <taxon>Pseudomonadati</taxon>
        <taxon>Pseudomonadota</taxon>
        <taxon>Gammaproteobacteria</taxon>
        <taxon>Moraxellales</taxon>
        <taxon>Moraxellaceae</taxon>
        <taxon>Acinetobacter</taxon>
    </lineage>
</organism>
<proteinExistence type="inferred from homology"/>
<evidence type="ECO:0000259" key="12">
    <source>
        <dbReference type="Pfam" id="PF12019"/>
    </source>
</evidence>
<dbReference type="SUPFAM" id="SSF54523">
    <property type="entry name" value="Pili subunits"/>
    <property type="match status" value="1"/>
</dbReference>
<keyword evidence="8 11" id="KW-0472">Membrane</keyword>
<dbReference type="InterPro" id="IPR012902">
    <property type="entry name" value="N_methyl_site"/>
</dbReference>
<feature type="domain" description="General secretion pathway GspH" evidence="12">
    <location>
        <begin position="51"/>
        <end position="150"/>
    </location>
</feature>
<dbReference type="GO" id="GO:0015628">
    <property type="term" value="P:protein secretion by the type II secretion system"/>
    <property type="evidence" value="ECO:0007669"/>
    <property type="project" value="InterPro"/>
</dbReference>
<keyword evidence="7 11" id="KW-1133">Transmembrane helix</keyword>
<evidence type="ECO:0000256" key="10">
    <source>
        <dbReference type="ARBA" id="ARBA00030775"/>
    </source>
</evidence>
<dbReference type="RefSeq" id="WP_086202175.1">
    <property type="nucleotide sequence ID" value="NZ_NEGB01000001.1"/>
</dbReference>
<evidence type="ECO:0000313" key="14">
    <source>
        <dbReference type="Proteomes" id="UP000242765"/>
    </source>
</evidence>
<gene>
    <name evidence="13" type="ORF">B9T28_01420</name>
</gene>